<dbReference type="SUPFAM" id="SSF82171">
    <property type="entry name" value="DPP6 N-terminal domain-like"/>
    <property type="match status" value="1"/>
</dbReference>
<dbReference type="PROSITE" id="PS00330">
    <property type="entry name" value="HEMOLYSIN_CALCIUM"/>
    <property type="match status" value="3"/>
</dbReference>
<evidence type="ECO:0000313" key="3">
    <source>
        <dbReference type="Proteomes" id="UP000030949"/>
    </source>
</evidence>
<dbReference type="SUPFAM" id="SSF51120">
    <property type="entry name" value="beta-Roll"/>
    <property type="match status" value="2"/>
</dbReference>
<comment type="caution">
    <text evidence="2">The sequence shown here is derived from an EMBL/GenBank/DDBJ whole genome shotgun (WGS) entry which is preliminary data.</text>
</comment>
<dbReference type="GO" id="GO:0005509">
    <property type="term" value="F:calcium ion binding"/>
    <property type="evidence" value="ECO:0007669"/>
    <property type="project" value="InterPro"/>
</dbReference>
<dbReference type="Gene3D" id="2.80.10.50">
    <property type="match status" value="2"/>
</dbReference>
<dbReference type="NCBIfam" id="TIGR02608">
    <property type="entry name" value="delta_60_rpt"/>
    <property type="match status" value="5"/>
</dbReference>
<dbReference type="InterPro" id="IPR013431">
    <property type="entry name" value="Delta_60_rpt"/>
</dbReference>
<dbReference type="InterPro" id="IPR018511">
    <property type="entry name" value="Hemolysin-typ_Ca-bd_CS"/>
</dbReference>
<dbReference type="Gene3D" id="2.150.10.10">
    <property type="entry name" value="Serralysin-like metalloprotease, C-terminal"/>
    <property type="match status" value="2"/>
</dbReference>
<proteinExistence type="predicted"/>
<gene>
    <name evidence="2" type="ORF">JZ00_15575</name>
</gene>
<dbReference type="OrthoDB" id="224783at2"/>
<dbReference type="Pfam" id="PF17164">
    <property type="entry name" value="DUF5122"/>
    <property type="match status" value="6"/>
</dbReference>
<dbReference type="InterPro" id="IPR011049">
    <property type="entry name" value="Serralysin-like_metalloprot_C"/>
</dbReference>
<organism evidence="2 3">
    <name type="scientific">Pseudomonas frederiksbergensis</name>
    <dbReference type="NCBI Taxonomy" id="104087"/>
    <lineage>
        <taxon>Bacteria</taxon>
        <taxon>Pseudomonadati</taxon>
        <taxon>Pseudomonadota</taxon>
        <taxon>Gammaproteobacteria</taxon>
        <taxon>Pseudomonadales</taxon>
        <taxon>Pseudomonadaceae</taxon>
        <taxon>Pseudomonas</taxon>
    </lineage>
</organism>
<evidence type="ECO:0000313" key="2">
    <source>
        <dbReference type="EMBL" id="KHK64101.1"/>
    </source>
</evidence>
<dbReference type="EMBL" id="JQGJ01000008">
    <property type="protein sequence ID" value="KHK64101.1"/>
    <property type="molecule type" value="Genomic_DNA"/>
</dbReference>
<keyword evidence="1" id="KW-0106">Calcium</keyword>
<dbReference type="RefSeq" id="WP_039592204.1">
    <property type="nucleotide sequence ID" value="NZ_JQGJ02000008.1"/>
</dbReference>
<reference evidence="3" key="1">
    <citation type="submission" date="2015-03" db="EMBL/GenBank/DDBJ databases">
        <title>Pseudomonas frederiksbergensis hydrocarbon degrader.</title>
        <authorList>
            <person name="Brown L.M."/>
            <person name="Ruiz O.N."/>
            <person name="Mueller S."/>
            <person name="Gunasekera T.S."/>
        </authorList>
    </citation>
    <scope>NUCLEOTIDE SEQUENCE [LARGE SCALE GENOMIC DNA]</scope>
    <source>
        <strain evidence="3">SI8</strain>
    </source>
</reference>
<accession>A0A0B1Z4J6</accession>
<name>A0A0B1Z4J6_9PSED</name>
<dbReference type="Proteomes" id="UP000030949">
    <property type="component" value="Unassembled WGS sequence"/>
</dbReference>
<dbReference type="AlphaFoldDB" id="A0A0B1Z4J6"/>
<protein>
    <submittedName>
        <fullName evidence="2">Calcium-binding protein</fullName>
    </submittedName>
</protein>
<dbReference type="InterPro" id="IPR001343">
    <property type="entry name" value="Hemolysn_Ca-bd"/>
</dbReference>
<evidence type="ECO:0000256" key="1">
    <source>
        <dbReference type="ARBA" id="ARBA00022837"/>
    </source>
</evidence>
<sequence>MTTFDSTKVDSHTVRTGPGTVQVDLTGQLDDAQSIIIQPDGKILIGGYTEYLAWGYPGAPGEESYGYEQSHSVIRLNADGSLDTRFHDGGVDIVPAATAPASRYELTAVQPDGKVLVAVALNTGVQVERLNSDGTRDTGFGQNGVVTIAISHDFKDIDLTANMDGTFQVSARGFDQASVTKMGSDGTLVDGFGNHGVLNVDIPEDPLFNGGISTAVQADGSVVVGAAYNAAGVGDPTFALQRFEPDGQLDTRFGDNGVLQLSAAMGFGEDSVVTVQADGKVIVMGHGAGDSVATVARLNADGSFDTSFGTGGTVSFDADTPVALTVQADGRIVAAGTSNGNFSIIRLNADGSLDTGFGSQDGKLHVEGFAGEEILRGTNAAEIIHGLAGDDVLQGDGGRDVLQGGAGADVFRFTEPGDSFRTAALNSSDRIQDFDVAEDRIDLIDLGFTGIGDGHDGTLAIQVSADGARTYLKSYDADAAGQRFELALDGNLAGQLNSTHLVFTAPTLEGASANDTITGSALSEVIHGLAGNDRINGGAGADVIIGGAGADRLNGGDRVDISLWTDNRENADVFRYLSTEDSYRTETQSFADLIEGFTVDDKIDVSALGYTGFGEGTDTTLKMIYNAQLDRTYLKDTQADAQGHSFQIALAGDWRESLGEDNMVFAPAAAPDAELGLIGLAPDVDQWHLLS</sequence>
<dbReference type="Pfam" id="PF00353">
    <property type="entry name" value="HemolysinCabind"/>
    <property type="match status" value="2"/>
</dbReference>